<accession>A0A0F8XK88</accession>
<dbReference type="AlphaFoldDB" id="A0A0F8XK88"/>
<dbReference type="EMBL" id="LAZR01058597">
    <property type="protein sequence ID" value="KKK69542.1"/>
    <property type="molecule type" value="Genomic_DNA"/>
</dbReference>
<sequence>SSNMHRANQDSTYGLKANTAGKVDLDTASNNTKGAMLAVRWDQWMLGFKRRMTFETVRVPSADATEITALMRVGLLNRDTDAAAISFNLTV</sequence>
<evidence type="ECO:0000313" key="1">
    <source>
        <dbReference type="EMBL" id="KKK69542.1"/>
    </source>
</evidence>
<name>A0A0F8XK88_9ZZZZ</name>
<feature type="non-terminal residue" evidence="1">
    <location>
        <position position="1"/>
    </location>
</feature>
<reference evidence="1" key="1">
    <citation type="journal article" date="2015" name="Nature">
        <title>Complex archaea that bridge the gap between prokaryotes and eukaryotes.</title>
        <authorList>
            <person name="Spang A."/>
            <person name="Saw J.H."/>
            <person name="Jorgensen S.L."/>
            <person name="Zaremba-Niedzwiedzka K."/>
            <person name="Martijn J."/>
            <person name="Lind A.E."/>
            <person name="van Eijk R."/>
            <person name="Schleper C."/>
            <person name="Guy L."/>
            <person name="Ettema T.J."/>
        </authorList>
    </citation>
    <scope>NUCLEOTIDE SEQUENCE</scope>
</reference>
<proteinExistence type="predicted"/>
<protein>
    <submittedName>
        <fullName evidence="1">Uncharacterized protein</fullName>
    </submittedName>
</protein>
<comment type="caution">
    <text evidence="1">The sequence shown here is derived from an EMBL/GenBank/DDBJ whole genome shotgun (WGS) entry which is preliminary data.</text>
</comment>
<gene>
    <name evidence="1" type="ORF">LCGC14_2932980</name>
</gene>
<organism evidence="1">
    <name type="scientific">marine sediment metagenome</name>
    <dbReference type="NCBI Taxonomy" id="412755"/>
    <lineage>
        <taxon>unclassified sequences</taxon>
        <taxon>metagenomes</taxon>
        <taxon>ecological metagenomes</taxon>
    </lineage>
</organism>